<proteinExistence type="inferred from homology"/>
<dbReference type="PANTHER" id="PTHR30327">
    <property type="entry name" value="UNCHARACTERIZED PROTEIN YQGE"/>
    <property type="match status" value="1"/>
</dbReference>
<name>A0A087MJH0_9GAMM</name>
<dbReference type="Proteomes" id="UP000029085">
    <property type="component" value="Unassembled WGS sequence"/>
</dbReference>
<dbReference type="GO" id="GO:0005829">
    <property type="term" value="C:cytosol"/>
    <property type="evidence" value="ECO:0007669"/>
    <property type="project" value="TreeGrafter"/>
</dbReference>
<organism evidence="3 4">
    <name type="scientific">Arenimonas donghaensis DSM 18148 = HO3-R19</name>
    <dbReference type="NCBI Taxonomy" id="1121014"/>
    <lineage>
        <taxon>Bacteria</taxon>
        <taxon>Pseudomonadati</taxon>
        <taxon>Pseudomonadota</taxon>
        <taxon>Gammaproteobacteria</taxon>
        <taxon>Lysobacterales</taxon>
        <taxon>Lysobacteraceae</taxon>
        <taxon>Arenimonas</taxon>
    </lineage>
</organism>
<dbReference type="NCBIfam" id="NF001266">
    <property type="entry name" value="PRK00228.1-1"/>
    <property type="match status" value="1"/>
</dbReference>
<protein>
    <recommendedName>
        <fullName evidence="2">UPF0301 protein N788_11830</fullName>
    </recommendedName>
</protein>
<dbReference type="HAMAP" id="MF_00758">
    <property type="entry name" value="UPF0301"/>
    <property type="match status" value="1"/>
</dbReference>
<dbReference type="EMBL" id="AVCJ01000009">
    <property type="protein sequence ID" value="KFL37023.1"/>
    <property type="molecule type" value="Genomic_DNA"/>
</dbReference>
<evidence type="ECO:0000313" key="4">
    <source>
        <dbReference type="Proteomes" id="UP000029085"/>
    </source>
</evidence>
<dbReference type="Gene3D" id="3.40.1740.10">
    <property type="entry name" value="VC0467-like"/>
    <property type="match status" value="1"/>
</dbReference>
<evidence type="ECO:0000313" key="3">
    <source>
        <dbReference type="EMBL" id="KFL37023.1"/>
    </source>
</evidence>
<sequence length="187" mass="20138">MSGHRSLAEHFLIAMPAMDDPNFFRSVTLVCQHDEDGAMGLVVNLPSDFSLGGMLDQMKLATEDEALAAQPVLSGGPVQPDRGFVLHDDPRHWTSTLRLPGGLAVTTSRDILEATAAGNGPAHMLVTLGYAGWEAGQLEHELAANSWLTVPAETRVLFETPMAERWHAAARCLGVDLERLADYAGHA</sequence>
<dbReference type="Pfam" id="PF02622">
    <property type="entry name" value="DUF179"/>
    <property type="match status" value="1"/>
</dbReference>
<keyword evidence="4" id="KW-1185">Reference proteome</keyword>
<dbReference type="STRING" id="1121014.N788_11830"/>
<evidence type="ECO:0000256" key="2">
    <source>
        <dbReference type="HAMAP-Rule" id="MF_00758"/>
    </source>
</evidence>
<reference evidence="4" key="1">
    <citation type="submission" date="2013-08" db="EMBL/GenBank/DDBJ databases">
        <title>Genome sequencing of Arenimonas donghaensis.</title>
        <authorList>
            <person name="Chen F."/>
            <person name="Wang G."/>
        </authorList>
    </citation>
    <scope>NUCLEOTIDE SEQUENCE [LARGE SCALE GENOMIC DNA]</scope>
    <source>
        <strain evidence="4">HO3-R19</strain>
    </source>
</reference>
<dbReference type="InterPro" id="IPR003774">
    <property type="entry name" value="AlgH-like"/>
</dbReference>
<dbReference type="AlphaFoldDB" id="A0A087MJH0"/>
<accession>A0A087MJH0</accession>
<comment type="similarity">
    <text evidence="1 2">Belongs to the UPF0301 (AlgH) family.</text>
</comment>
<dbReference type="RefSeq" id="WP_034222243.1">
    <property type="nucleotide sequence ID" value="NZ_AVCJ01000009.1"/>
</dbReference>
<dbReference type="SUPFAM" id="SSF143456">
    <property type="entry name" value="VC0467-like"/>
    <property type="match status" value="1"/>
</dbReference>
<reference evidence="3 4" key="2">
    <citation type="journal article" date="2015" name="Stand. Genomic Sci.">
        <title>High quality draft genomic sequence of Arenimonas donghaensis DSM 18148(T).</title>
        <authorList>
            <person name="Chen F."/>
            <person name="Wang H."/>
            <person name="Cao Y."/>
            <person name="Li X."/>
            <person name="Wang G."/>
        </authorList>
    </citation>
    <scope>NUCLEOTIDE SEQUENCE [LARGE SCALE GENOMIC DNA]</scope>
    <source>
        <strain evidence="3 4">HO3-R19</strain>
    </source>
</reference>
<evidence type="ECO:0000256" key="1">
    <source>
        <dbReference type="ARBA" id="ARBA00009600"/>
    </source>
</evidence>
<dbReference type="PANTHER" id="PTHR30327:SF1">
    <property type="entry name" value="UPF0301 PROTEIN YQGE"/>
    <property type="match status" value="1"/>
</dbReference>
<dbReference type="PATRIC" id="fig|1121014.3.peg.1116"/>
<gene>
    <name evidence="3" type="ORF">N788_11830</name>
</gene>
<comment type="caution">
    <text evidence="3">The sequence shown here is derived from an EMBL/GenBank/DDBJ whole genome shotgun (WGS) entry which is preliminary data.</text>
</comment>
<dbReference type="OrthoDB" id="9807486at2"/>